<feature type="non-terminal residue" evidence="9">
    <location>
        <position position="1"/>
    </location>
</feature>
<dbReference type="PANTHER" id="PTHR12081:SF51">
    <property type="entry name" value="TRANSCRIPTION FACTOR E2FC"/>
    <property type="match status" value="1"/>
</dbReference>
<feature type="compositionally biased region" description="Low complexity" evidence="7">
    <location>
        <begin position="28"/>
        <end position="50"/>
    </location>
</feature>
<keyword evidence="5" id="KW-0131">Cell cycle</keyword>
<keyword evidence="2 6" id="KW-0805">Transcription regulation</keyword>
<evidence type="ECO:0000256" key="5">
    <source>
        <dbReference type="ARBA" id="ARBA00023306"/>
    </source>
</evidence>
<dbReference type="SMART" id="SM01372">
    <property type="entry name" value="E2F_TDP"/>
    <property type="match status" value="1"/>
</dbReference>
<dbReference type="InterPro" id="IPR015633">
    <property type="entry name" value="E2F"/>
</dbReference>
<keyword evidence="3 6" id="KW-0238">DNA-binding</keyword>
<evidence type="ECO:0000256" key="2">
    <source>
        <dbReference type="ARBA" id="ARBA00023015"/>
    </source>
</evidence>
<comment type="subcellular location">
    <subcellularLocation>
        <location evidence="6">Nucleus</location>
    </subcellularLocation>
</comment>
<proteinExistence type="inferred from homology"/>
<dbReference type="InterPro" id="IPR036388">
    <property type="entry name" value="WH-like_DNA-bd_sf"/>
</dbReference>
<feature type="region of interest" description="Disordered" evidence="7">
    <location>
        <begin position="1"/>
        <end position="63"/>
    </location>
</feature>
<dbReference type="GO" id="GO:0000981">
    <property type="term" value="F:DNA-binding transcription factor activity, RNA polymerase II-specific"/>
    <property type="evidence" value="ECO:0007669"/>
    <property type="project" value="TreeGrafter"/>
</dbReference>
<dbReference type="InterPro" id="IPR003316">
    <property type="entry name" value="E2F_WHTH_DNA-bd_dom"/>
</dbReference>
<dbReference type="FunFam" id="1.10.10.10:FF:000008">
    <property type="entry name" value="E2F transcription factor 1"/>
    <property type="match status" value="1"/>
</dbReference>
<sequence length="227" mass="25108">MAATSKSGEDPSLSYNHRSPFRFELIHSPSPTDPLQSSSSTPSSTNRPLSVPQQLPNAQSPQIQAHWDESFSPITQKLQKSRKNHSISSSSMPGETIDIAKVIVKQESPQDNIKRGTKSKVTKLSKAVKREGLQLSGPNGSNNCRYDSSLGLLTKKFVNLIREAEDGSLDLNYCADVLEVQKRRIYDITNVLEGVGLIEKTTKNHIRWKGADNLGQLELGNQISRLK</sequence>
<evidence type="ECO:0000313" key="9">
    <source>
        <dbReference type="EMBL" id="KAF2589133.1"/>
    </source>
</evidence>
<accession>A0A8S9K6B4</accession>
<keyword evidence="4 6" id="KW-0804">Transcription</keyword>
<reference evidence="9" key="1">
    <citation type="submission" date="2019-12" db="EMBL/GenBank/DDBJ databases">
        <title>Genome sequencing and annotation of Brassica cretica.</title>
        <authorList>
            <person name="Studholme D.J."/>
            <person name="Sarris P.F."/>
        </authorList>
    </citation>
    <scope>NUCLEOTIDE SEQUENCE</scope>
    <source>
        <strain evidence="9">PFS-102/07</strain>
        <tissue evidence="9">Leaf</tissue>
    </source>
</reference>
<evidence type="ECO:0000259" key="8">
    <source>
        <dbReference type="SMART" id="SM01372"/>
    </source>
</evidence>
<dbReference type="SUPFAM" id="SSF46785">
    <property type="entry name" value="Winged helix' DNA-binding domain"/>
    <property type="match status" value="1"/>
</dbReference>
<comment type="similarity">
    <text evidence="1 6">Belongs to the E2F/DP family.</text>
</comment>
<organism evidence="9">
    <name type="scientific">Brassica cretica</name>
    <name type="common">Mustard</name>
    <dbReference type="NCBI Taxonomy" id="69181"/>
    <lineage>
        <taxon>Eukaryota</taxon>
        <taxon>Viridiplantae</taxon>
        <taxon>Streptophyta</taxon>
        <taxon>Embryophyta</taxon>
        <taxon>Tracheophyta</taxon>
        <taxon>Spermatophyta</taxon>
        <taxon>Magnoliopsida</taxon>
        <taxon>eudicotyledons</taxon>
        <taxon>Gunneridae</taxon>
        <taxon>Pentapetalae</taxon>
        <taxon>rosids</taxon>
        <taxon>malvids</taxon>
        <taxon>Brassicales</taxon>
        <taxon>Brassicaceae</taxon>
        <taxon>Brassiceae</taxon>
        <taxon>Brassica</taxon>
    </lineage>
</organism>
<dbReference type="Gene3D" id="1.10.10.10">
    <property type="entry name" value="Winged helix-like DNA-binding domain superfamily/Winged helix DNA-binding domain"/>
    <property type="match status" value="1"/>
</dbReference>
<comment type="caution">
    <text evidence="9">The sequence shown here is derived from an EMBL/GenBank/DDBJ whole genome shotgun (WGS) entry which is preliminary data.</text>
</comment>
<evidence type="ECO:0000256" key="6">
    <source>
        <dbReference type="RuleBase" id="RU003796"/>
    </source>
</evidence>
<evidence type="ECO:0000256" key="3">
    <source>
        <dbReference type="ARBA" id="ARBA00023125"/>
    </source>
</evidence>
<dbReference type="Pfam" id="PF02319">
    <property type="entry name" value="WHD_E2F_TDP"/>
    <property type="match status" value="1"/>
</dbReference>
<dbReference type="AlphaFoldDB" id="A0A8S9K6B4"/>
<evidence type="ECO:0000256" key="4">
    <source>
        <dbReference type="ARBA" id="ARBA00023163"/>
    </source>
</evidence>
<dbReference type="EMBL" id="QGKY02000190">
    <property type="protein sequence ID" value="KAF2589133.1"/>
    <property type="molecule type" value="Genomic_DNA"/>
</dbReference>
<feature type="domain" description="E2F/DP family winged-helix DNA-binding" evidence="8">
    <location>
        <begin position="145"/>
        <end position="210"/>
    </location>
</feature>
<dbReference type="PANTHER" id="PTHR12081">
    <property type="entry name" value="TRANSCRIPTION FACTOR E2F"/>
    <property type="match status" value="1"/>
</dbReference>
<evidence type="ECO:0000256" key="7">
    <source>
        <dbReference type="SAM" id="MobiDB-lite"/>
    </source>
</evidence>
<keyword evidence="6" id="KW-0539">Nucleus</keyword>
<protein>
    <recommendedName>
        <fullName evidence="8">E2F/DP family winged-helix DNA-binding domain-containing protein</fullName>
    </recommendedName>
</protein>
<feature type="compositionally biased region" description="Polar residues" evidence="7">
    <location>
        <begin position="51"/>
        <end position="63"/>
    </location>
</feature>
<dbReference type="InterPro" id="IPR036390">
    <property type="entry name" value="WH_DNA-bd_sf"/>
</dbReference>
<dbReference type="GO" id="GO:0000978">
    <property type="term" value="F:RNA polymerase II cis-regulatory region sequence-specific DNA binding"/>
    <property type="evidence" value="ECO:0007669"/>
    <property type="project" value="InterPro"/>
</dbReference>
<dbReference type="GO" id="GO:0090575">
    <property type="term" value="C:RNA polymerase II transcription regulator complex"/>
    <property type="evidence" value="ECO:0007669"/>
    <property type="project" value="TreeGrafter"/>
</dbReference>
<name>A0A8S9K6B4_BRACR</name>
<gene>
    <name evidence="9" type="ORF">F2Q70_00038257</name>
</gene>
<evidence type="ECO:0000256" key="1">
    <source>
        <dbReference type="ARBA" id="ARBA00010940"/>
    </source>
</evidence>